<proteinExistence type="inferred from homology"/>
<comment type="subunit">
    <text evidence="8">Component of the Mediator complex.</text>
</comment>
<comment type="caution">
    <text evidence="10">The sequence shown here is derived from an EMBL/GenBank/DDBJ whole genome shotgun (WGS) entry which is preliminary data.</text>
</comment>
<organism evidence="10 11">
    <name type="scientific">Colletotrichum paranaense</name>
    <dbReference type="NCBI Taxonomy" id="1914294"/>
    <lineage>
        <taxon>Eukaryota</taxon>
        <taxon>Fungi</taxon>
        <taxon>Dikarya</taxon>
        <taxon>Ascomycota</taxon>
        <taxon>Pezizomycotina</taxon>
        <taxon>Sordariomycetes</taxon>
        <taxon>Hypocreomycetidae</taxon>
        <taxon>Glomerellales</taxon>
        <taxon>Glomerellaceae</taxon>
        <taxon>Colletotrichum</taxon>
        <taxon>Colletotrichum acutatum species complex</taxon>
    </lineage>
</organism>
<feature type="region of interest" description="Disordered" evidence="9">
    <location>
        <begin position="439"/>
        <end position="463"/>
    </location>
</feature>
<evidence type="ECO:0000256" key="5">
    <source>
        <dbReference type="ARBA" id="ARBA00023163"/>
    </source>
</evidence>
<feature type="region of interest" description="Disordered" evidence="9">
    <location>
        <begin position="517"/>
        <end position="548"/>
    </location>
</feature>
<comment type="subcellular location">
    <subcellularLocation>
        <location evidence="1 8">Nucleus</location>
    </subcellularLocation>
</comment>
<feature type="compositionally biased region" description="Pro residues" evidence="9">
    <location>
        <begin position="574"/>
        <end position="590"/>
    </location>
</feature>
<dbReference type="RefSeq" id="XP_060346954.1">
    <property type="nucleotide sequence ID" value="XM_060494772.1"/>
</dbReference>
<keyword evidence="4 8" id="KW-0805">Transcription regulation</keyword>
<evidence type="ECO:0000256" key="8">
    <source>
        <dbReference type="RuleBase" id="RU364140"/>
    </source>
</evidence>
<dbReference type="GeneID" id="85378671"/>
<comment type="function">
    <text evidence="8">Component of the Mediator complex, a coactivator involved in the regulated transcription of nearly all RNA polymerase II-dependent genes. Mediator functions as a bridge to convey information from gene-specific regulatory proteins to the basal RNA polymerase II transcription machinery. Mediator is recruited to promoters by direct interactions with regulatory proteins and serves as a scaffold for the assembly of a functional preinitiation complex with RNA polymerase II and the general transcription factors.</text>
</comment>
<evidence type="ECO:0000256" key="1">
    <source>
        <dbReference type="ARBA" id="ARBA00004123"/>
    </source>
</evidence>
<dbReference type="InterPro" id="IPR019313">
    <property type="entry name" value="Mediator_Med17"/>
</dbReference>
<evidence type="ECO:0000256" key="6">
    <source>
        <dbReference type="ARBA" id="ARBA00023242"/>
    </source>
</evidence>
<accession>A0ABQ9SE77</accession>
<feature type="region of interest" description="Disordered" evidence="9">
    <location>
        <begin position="572"/>
        <end position="593"/>
    </location>
</feature>
<feature type="region of interest" description="Disordered" evidence="9">
    <location>
        <begin position="1"/>
        <end position="26"/>
    </location>
</feature>
<evidence type="ECO:0000313" key="11">
    <source>
        <dbReference type="Proteomes" id="UP001241169"/>
    </source>
</evidence>
<gene>
    <name evidence="8" type="primary">MED17</name>
    <name evidence="10" type="ORF">CPAR01_10512</name>
</gene>
<dbReference type="PANTHER" id="PTHR13114">
    <property type="entry name" value="MEDIATOR OF RNA POLYMERASE II TRANSCRIPTION SUBUNIT 17"/>
    <property type="match status" value="1"/>
</dbReference>
<feature type="compositionally biased region" description="Polar residues" evidence="9">
    <location>
        <begin position="449"/>
        <end position="463"/>
    </location>
</feature>
<evidence type="ECO:0000256" key="4">
    <source>
        <dbReference type="ARBA" id="ARBA00023015"/>
    </source>
</evidence>
<evidence type="ECO:0000256" key="2">
    <source>
        <dbReference type="ARBA" id="ARBA00005635"/>
    </source>
</evidence>
<keyword evidence="11" id="KW-1185">Reference proteome</keyword>
<comment type="similarity">
    <text evidence="2 8">Belongs to the Mediator complex subunit 17 family.</text>
</comment>
<evidence type="ECO:0000256" key="3">
    <source>
        <dbReference type="ARBA" id="ARBA00019610"/>
    </source>
</evidence>
<keyword evidence="6 8" id="KW-0539">Nucleus</keyword>
<feature type="compositionally biased region" description="Acidic residues" evidence="9">
    <location>
        <begin position="65"/>
        <end position="78"/>
    </location>
</feature>
<feature type="region of interest" description="Disordered" evidence="9">
    <location>
        <begin position="43"/>
        <end position="80"/>
    </location>
</feature>
<protein>
    <recommendedName>
        <fullName evidence="3 8">Mediator of RNA polymerase II transcription subunit 17</fullName>
    </recommendedName>
    <alternativeName>
        <fullName evidence="7 8">Mediator complex subunit 17</fullName>
    </alternativeName>
</protein>
<keyword evidence="8" id="KW-0010">Activator</keyword>
<dbReference type="Gene3D" id="6.10.250.2620">
    <property type="match status" value="1"/>
</dbReference>
<dbReference type="PANTHER" id="PTHR13114:SF7">
    <property type="entry name" value="MEDIATOR OF RNA POLYMERASE II TRANSCRIPTION SUBUNIT 17"/>
    <property type="match status" value="1"/>
</dbReference>
<evidence type="ECO:0000313" key="10">
    <source>
        <dbReference type="EMBL" id="KAK1533804.1"/>
    </source>
</evidence>
<dbReference type="Pfam" id="PF10156">
    <property type="entry name" value="Med17"/>
    <property type="match status" value="1"/>
</dbReference>
<evidence type="ECO:0000256" key="9">
    <source>
        <dbReference type="SAM" id="MobiDB-lite"/>
    </source>
</evidence>
<reference evidence="10 11" key="1">
    <citation type="submission" date="2016-10" db="EMBL/GenBank/DDBJ databases">
        <title>The genome sequence of Colletotrichum fioriniae PJ7.</title>
        <authorList>
            <person name="Baroncelli R."/>
        </authorList>
    </citation>
    <scope>NUCLEOTIDE SEQUENCE [LARGE SCALE GENOMIC DNA]</scope>
    <source>
        <strain evidence="10 11">IMI 384185</strain>
    </source>
</reference>
<name>A0ABQ9SE77_9PEZI</name>
<sequence>MASGSSMPFSSLHPVPTGDRKPKSLGEFIARVQAERGFRNVTEESLKEEVENKKNGVGEVKEEDTTMAEGDEEDEEPPDAGAARMEVLRNIELCVVSTAQNAALMTLDFVSLLLSKESPAQAGVTLSQQLRDWTGIGTLGIAKREDNEEQKQRDAEKAKDNRDVSLGLALLDIEKTKESADKAATHLSREVEREAKYWGEVLSVHQAGWSMCRLPAERHTLGVRFGFSEGRNSSLAPLRRGDDGSALLQHGRVGSGCQRLAITVSRSGEPSGRLAVGASVPDSALLPDRVLEARNTIFAQELWHELHREAHSLASYGVRADNNSINFHPSSGPSLTLELETLEDSAATVGASPDNVLAEATHLGLHILLSHAHRLNELQRLRPTPPHQRRNQTQNQYHLLRPIIAKILYDRSVEQVTSFAGDLTRVLRQAGVDAASFTLNTPPFPTAELKNTSGGASNRPNASQALTNMLTSPADFQIELTLTPTSRLQIRGRTFLLPLTTTQFQLQLLPNVAAATAAAGSEPSNGEQPPAPPPNTLQSSYPPSRDPYPDIASVQLYITNAAAHALTDHAMSLIPPPQQPSDPSTPPSEPAPAEWIKSVRGTAIRDIDTETREIRFDILNSGPESRPTLQIGAAWRAGDKPLLQRWSWAAGGDPSLSSSQPHVSDIVAAVVQSREV</sequence>
<keyword evidence="5 8" id="KW-0804">Transcription</keyword>
<dbReference type="Proteomes" id="UP001241169">
    <property type="component" value="Unassembled WGS sequence"/>
</dbReference>
<dbReference type="EMBL" id="MOPA01000008">
    <property type="protein sequence ID" value="KAK1533804.1"/>
    <property type="molecule type" value="Genomic_DNA"/>
</dbReference>
<evidence type="ECO:0000256" key="7">
    <source>
        <dbReference type="ARBA" id="ARBA00032014"/>
    </source>
</evidence>
<feature type="compositionally biased region" description="Basic and acidic residues" evidence="9">
    <location>
        <begin position="43"/>
        <end position="64"/>
    </location>
</feature>